<dbReference type="STRING" id="243233.MCA2917"/>
<sequence length="115" mass="12632">MRLDWNLARSVLEAAEALGDEKDRVAPGAFPGVAEEVAIEHFRLLCEAGLADGYPQGRSPLFLTRLTWSGHQFLATLRSRTLWSRVKAEAKDRGLALSFEVIKALAAKLVGQLVD</sequence>
<protein>
    <recommendedName>
        <fullName evidence="3">DUF2513 domain-containing protein</fullName>
    </recommendedName>
</protein>
<dbReference type="Pfam" id="PF10711">
    <property type="entry name" value="DUF2513"/>
    <property type="match status" value="1"/>
</dbReference>
<reference evidence="1 2" key="1">
    <citation type="journal article" date="2004" name="PLoS Biol.">
        <title>Genomic insights into methanotrophy: the complete genome sequence of Methylococcus capsulatus (Bath).</title>
        <authorList>
            <person name="Ward N.L."/>
            <person name="Larsen O."/>
            <person name="Sakwa J."/>
            <person name="Bruseth L."/>
            <person name="Khouri H.M."/>
            <person name="Durkin A.S."/>
            <person name="Dimitrov G."/>
            <person name="Jiang L."/>
            <person name="Scanlan D."/>
            <person name="Kang K.H."/>
            <person name="Lewis M.R."/>
            <person name="Nelson K.E."/>
            <person name="Methe B.A."/>
            <person name="Wu M."/>
            <person name="Heidelberg J.F."/>
            <person name="Paulsen I.T."/>
            <person name="Fouts D.E."/>
            <person name="Ravel J."/>
            <person name="Tettelin H."/>
            <person name="Ren Q."/>
            <person name="Read T.D."/>
            <person name="DeBoy R.T."/>
            <person name="Seshadri R."/>
            <person name="Salzberg S.L."/>
            <person name="Jensen H.B."/>
            <person name="Birkeland N.K."/>
            <person name="Nelson W.C."/>
            <person name="Dodson R.J."/>
            <person name="Grindhaug S.H."/>
            <person name="Holt I.E."/>
            <person name="Eidhammer I."/>
            <person name="Jonasen I."/>
            <person name="Vanaken S."/>
            <person name="Utterback T.R."/>
            <person name="Feldblyum T.V."/>
            <person name="Fraser C.M."/>
            <person name="Lillehaug J.R."/>
            <person name="Eisen J.A."/>
        </authorList>
    </citation>
    <scope>NUCLEOTIDE SEQUENCE [LARGE SCALE GENOMIC DNA]</scope>
    <source>
        <strain evidence="2">ATCC 33009 / NCIMB 11132 / Bath</strain>
    </source>
</reference>
<evidence type="ECO:0008006" key="3">
    <source>
        <dbReference type="Google" id="ProtNLM"/>
    </source>
</evidence>
<gene>
    <name evidence="1" type="ordered locus">MCA2917</name>
</gene>
<dbReference type="InterPro" id="IPR019650">
    <property type="entry name" value="DUF2513"/>
</dbReference>
<evidence type="ECO:0000313" key="1">
    <source>
        <dbReference type="EMBL" id="AAU91003.1"/>
    </source>
</evidence>
<dbReference type="Proteomes" id="UP000006821">
    <property type="component" value="Chromosome"/>
</dbReference>
<dbReference type="AlphaFoldDB" id="Q602Z1"/>
<evidence type="ECO:0000313" key="2">
    <source>
        <dbReference type="Proteomes" id="UP000006821"/>
    </source>
</evidence>
<name>Q602Z1_METCA</name>
<dbReference type="RefSeq" id="WP_010962111.1">
    <property type="nucleotide sequence ID" value="NC_002977.6"/>
</dbReference>
<proteinExistence type="predicted"/>
<dbReference type="GeneID" id="88225087"/>
<accession>Q602Z1</accession>
<dbReference type="KEGG" id="mca:MCA2917"/>
<dbReference type="HOGENOM" id="CLU_139712_2_0_6"/>
<dbReference type="EMBL" id="AE017282">
    <property type="protein sequence ID" value="AAU91003.1"/>
    <property type="molecule type" value="Genomic_DNA"/>
</dbReference>
<organism evidence="1 2">
    <name type="scientific">Methylococcus capsulatus (strain ATCC 33009 / NCIMB 11132 / Bath)</name>
    <dbReference type="NCBI Taxonomy" id="243233"/>
    <lineage>
        <taxon>Bacteria</taxon>
        <taxon>Pseudomonadati</taxon>
        <taxon>Pseudomonadota</taxon>
        <taxon>Gammaproteobacteria</taxon>
        <taxon>Methylococcales</taxon>
        <taxon>Methylococcaceae</taxon>
        <taxon>Methylococcus</taxon>
    </lineage>
</organism>